<dbReference type="Pfam" id="PF07587">
    <property type="entry name" value="PSD1"/>
    <property type="match status" value="1"/>
</dbReference>
<dbReference type="PANTHER" id="PTHR35889">
    <property type="entry name" value="CYCLOINULO-OLIGOSACCHARIDE FRUCTANOTRANSFERASE-RELATED"/>
    <property type="match status" value="1"/>
</dbReference>
<dbReference type="AlphaFoldDB" id="A0A934S1I5"/>
<evidence type="ECO:0000313" key="6">
    <source>
        <dbReference type="Proteomes" id="UP000617628"/>
    </source>
</evidence>
<gene>
    <name evidence="5" type="ORF">JIN87_27295</name>
</gene>
<dbReference type="Pfam" id="PF13385">
    <property type="entry name" value="Laminin_G_3"/>
    <property type="match status" value="1"/>
</dbReference>
<name>A0A934S1I5_9BACT</name>
<dbReference type="GO" id="GO:0009055">
    <property type="term" value="F:electron transfer activity"/>
    <property type="evidence" value="ECO:0007669"/>
    <property type="project" value="InterPro"/>
</dbReference>
<dbReference type="InterPro" id="IPR013320">
    <property type="entry name" value="ConA-like_dom_sf"/>
</dbReference>
<evidence type="ECO:0000259" key="2">
    <source>
        <dbReference type="Pfam" id="PF07583"/>
    </source>
</evidence>
<dbReference type="InterPro" id="IPR022655">
    <property type="entry name" value="DUF1553"/>
</dbReference>
<comment type="caution">
    <text evidence="5">The sequence shown here is derived from an EMBL/GenBank/DDBJ whole genome shotgun (WGS) entry which is preliminary data.</text>
</comment>
<dbReference type="Pfam" id="PF07583">
    <property type="entry name" value="PSCyt2"/>
    <property type="match status" value="1"/>
</dbReference>
<dbReference type="SUPFAM" id="SSF46626">
    <property type="entry name" value="Cytochrome c"/>
    <property type="match status" value="1"/>
</dbReference>
<proteinExistence type="predicted"/>
<evidence type="ECO:0000256" key="1">
    <source>
        <dbReference type="SAM" id="Coils"/>
    </source>
</evidence>
<dbReference type="InterPro" id="IPR036909">
    <property type="entry name" value="Cyt_c-like_dom_sf"/>
</dbReference>
<dbReference type="GO" id="GO:0020037">
    <property type="term" value="F:heme binding"/>
    <property type="evidence" value="ECO:0007669"/>
    <property type="project" value="InterPro"/>
</dbReference>
<dbReference type="Gene3D" id="2.60.120.200">
    <property type="match status" value="1"/>
</dbReference>
<sequence length="1052" mass="118584">MPFNTPKLLGGAFLVAAASLSAEEISFNEDIRPILSDRCFKCHGPDAENQKSEFRLDTFEHATADIDGIQGIVPGNLDDSEFHYRIHTDESEDMMPPPKSNLKLSDREKELLDQWILQGAEYDTHWAFKPLPKSVDVPDHESDWASNEIDQFVEKDLIANDFSPADESPKEKWLRRVTFDLTGLPPTLDELADFQADTSTDAYEKVVDRLLNSTGYAERMTSEWLDVARYSDSNGYQRDRERRVWPWRDWVIDAFDQNMPYDEFVTLQLAGDLLPDAGQDEILPTAFNRIHAHKMEGGIVLEEYRVEYVADRTQTFSAAFLGLTMDCARCHDHKYDPLPTKDYYELSSFFANIEESGLISYFTDAVPTPAMPISTPEADEKFAEAEEEIAKAEIKLEKLAQESVNSDQFKTWLATNPEARLPGLVADVTFDSMEEGKLTNFAKTDTLVTTPENNKLVPGVSGKAIHFTGDDALEIPETGHFTREHPFSASLWIRPNQISERENLFSRGGGADDAASLGYEVLLLDGKLTASLIHFWPGNALRVQAKQPVAAQEWQHVVVTYDGSSKANGISIYLDGKPLELEVIKDHLTRQITQWHVPGGKIVRPHIVLGERYRDRGFKNGQIDEFRMFNRELSSAEALHLYDNKHLNTLLANDPKELSEDQLNELSDYFLATVSPSANQARSDLKAARAKWNRTMDDLPAISIMRETEEPRKAYVLTRGGYDNHGEEVTADTPSALPEFPEDQPRNRLGLAKWLTAPDHPLTARVAVNRYWQMVFGEGLVRTPEDFGSQGNPPTHPELLDWLSRDFVNNGWDLQRLFKKMVLSSTYRQSTFTDSSTRERDPDNIYLSRSFPERLPAEMIRDNALAVSGLLVDKVGGEPVKPYDLSVSFKPMDHDQGEGLYRRSLYTFWKRNAPAPAMVAFDASKRDVCTVKREATSSPLQPLVTLNAPQFVEASRVLGEKLLQKHGKDRKGLINEAFLSLTSRQPDKKELSILSSLYKTQLAEFSENPDEAAALLEVGHAPLNVNLNTTEHAAATIVINAVMNLNESLIQR</sequence>
<protein>
    <submittedName>
        <fullName evidence="5">DUF1553 domain-containing protein</fullName>
    </submittedName>
</protein>
<reference evidence="5" key="1">
    <citation type="submission" date="2021-01" db="EMBL/GenBank/DDBJ databases">
        <title>Modified the classification status of verrucomicrobia.</title>
        <authorList>
            <person name="Feng X."/>
        </authorList>
    </citation>
    <scope>NUCLEOTIDE SEQUENCE</scope>
    <source>
        <strain evidence="5">KCTC 13126</strain>
    </source>
</reference>
<dbReference type="Pfam" id="PF07635">
    <property type="entry name" value="PSCyt1"/>
    <property type="match status" value="1"/>
</dbReference>
<feature type="domain" description="DUF1549" evidence="2">
    <location>
        <begin position="148"/>
        <end position="354"/>
    </location>
</feature>
<evidence type="ECO:0000313" key="5">
    <source>
        <dbReference type="EMBL" id="MBK1880622.1"/>
    </source>
</evidence>
<accession>A0A934S1I5</accession>
<feature type="domain" description="Cytochrome C Planctomycete-type" evidence="4">
    <location>
        <begin position="39"/>
        <end position="98"/>
    </location>
</feature>
<dbReference type="EMBL" id="JAENIL010000105">
    <property type="protein sequence ID" value="MBK1880622.1"/>
    <property type="molecule type" value="Genomic_DNA"/>
</dbReference>
<keyword evidence="1" id="KW-0175">Coiled coil</keyword>
<dbReference type="InterPro" id="IPR011444">
    <property type="entry name" value="DUF1549"/>
</dbReference>
<dbReference type="RefSeq" id="WP_200359785.1">
    <property type="nucleotide sequence ID" value="NZ_JAENIL010000105.1"/>
</dbReference>
<dbReference type="Proteomes" id="UP000617628">
    <property type="component" value="Unassembled WGS sequence"/>
</dbReference>
<evidence type="ECO:0000259" key="4">
    <source>
        <dbReference type="Pfam" id="PF07635"/>
    </source>
</evidence>
<evidence type="ECO:0000259" key="3">
    <source>
        <dbReference type="Pfam" id="PF07587"/>
    </source>
</evidence>
<keyword evidence="6" id="KW-1185">Reference proteome</keyword>
<feature type="domain" description="DUF1553" evidence="3">
    <location>
        <begin position="747"/>
        <end position="997"/>
    </location>
</feature>
<dbReference type="PANTHER" id="PTHR35889:SF3">
    <property type="entry name" value="F-BOX DOMAIN-CONTAINING PROTEIN"/>
    <property type="match status" value="1"/>
</dbReference>
<dbReference type="InterPro" id="IPR011429">
    <property type="entry name" value="Cyt_c_Planctomycete-type"/>
</dbReference>
<feature type="coiled-coil region" evidence="1">
    <location>
        <begin position="375"/>
        <end position="402"/>
    </location>
</feature>
<dbReference type="SUPFAM" id="SSF49899">
    <property type="entry name" value="Concanavalin A-like lectins/glucanases"/>
    <property type="match status" value="1"/>
</dbReference>
<organism evidence="5 6">
    <name type="scientific">Pelagicoccus mobilis</name>
    <dbReference type="NCBI Taxonomy" id="415221"/>
    <lineage>
        <taxon>Bacteria</taxon>
        <taxon>Pseudomonadati</taxon>
        <taxon>Verrucomicrobiota</taxon>
        <taxon>Opitutia</taxon>
        <taxon>Puniceicoccales</taxon>
        <taxon>Pelagicoccaceae</taxon>
        <taxon>Pelagicoccus</taxon>
    </lineage>
</organism>